<reference evidence="2 3" key="1">
    <citation type="journal article" date="2011" name="Front. Microbiol.">
        <title>Two Strains of Crocosphaera watsonii with Highly Conserved Genomes are Distinguished by Strain-Specific Features.</title>
        <authorList>
            <person name="Bench S.R."/>
            <person name="Ilikchyan I.N."/>
            <person name="Tripp H.J."/>
            <person name="Zehr J.P."/>
        </authorList>
    </citation>
    <scope>NUCLEOTIDE SEQUENCE [LARGE SCALE GENOMIC DNA]</scope>
    <source>
        <strain evidence="2 3">WH 0003</strain>
    </source>
</reference>
<dbReference type="Proteomes" id="UP000003477">
    <property type="component" value="Unassembled WGS sequence"/>
</dbReference>
<protein>
    <recommendedName>
        <fullName evidence="1">DUF4351 domain-containing protein</fullName>
    </recommendedName>
</protein>
<evidence type="ECO:0000313" key="3">
    <source>
        <dbReference type="Proteomes" id="UP000003477"/>
    </source>
</evidence>
<dbReference type="PANTHER" id="PTHR35586">
    <property type="entry name" value="SLL1691 PROTEIN"/>
    <property type="match status" value="1"/>
</dbReference>
<dbReference type="InterPro" id="IPR025587">
    <property type="entry name" value="DUF4351"/>
</dbReference>
<dbReference type="RefSeq" id="WP_007313031.1">
    <property type="nucleotide sequence ID" value="NZ_AESD01000812.1"/>
</dbReference>
<evidence type="ECO:0000259" key="1">
    <source>
        <dbReference type="Pfam" id="PF14261"/>
    </source>
</evidence>
<accession>G5JCV8</accession>
<gene>
    <name evidence="2" type="ORF">CWATWH0003_5255a2</name>
</gene>
<sequence>LGEGEEKEAFKLVLMLLKTRFQDLSPALTEQIQGLSTEQLENLAIALLNFGSETDLRQWLEQYG</sequence>
<dbReference type="GeneID" id="88768578"/>
<dbReference type="AlphaFoldDB" id="G5JCV8"/>
<proteinExistence type="predicted"/>
<organism evidence="2 3">
    <name type="scientific">Crocosphaera watsonii WH 0003</name>
    <dbReference type="NCBI Taxonomy" id="423471"/>
    <lineage>
        <taxon>Bacteria</taxon>
        <taxon>Bacillati</taxon>
        <taxon>Cyanobacteriota</taxon>
        <taxon>Cyanophyceae</taxon>
        <taxon>Oscillatoriophycideae</taxon>
        <taxon>Chroococcales</taxon>
        <taxon>Aphanothecaceae</taxon>
        <taxon>Crocosphaera</taxon>
    </lineage>
</organism>
<feature type="domain" description="DUF4351" evidence="1">
    <location>
        <begin position="3"/>
        <end position="60"/>
    </location>
</feature>
<feature type="non-terminal residue" evidence="2">
    <location>
        <position position="1"/>
    </location>
</feature>
<dbReference type="Pfam" id="PF14261">
    <property type="entry name" value="DUF4351"/>
    <property type="match status" value="1"/>
</dbReference>
<dbReference type="PANTHER" id="PTHR35586:SF1">
    <property type="entry name" value="SLL1691 PROTEIN"/>
    <property type="match status" value="1"/>
</dbReference>
<name>G5JCV8_CROWT</name>
<dbReference type="PATRIC" id="fig|423471.3.peg.4908"/>
<evidence type="ECO:0000313" key="2">
    <source>
        <dbReference type="EMBL" id="EHJ09968.1"/>
    </source>
</evidence>
<dbReference type="EMBL" id="AESD01000812">
    <property type="protein sequence ID" value="EHJ09968.1"/>
    <property type="molecule type" value="Genomic_DNA"/>
</dbReference>
<comment type="caution">
    <text evidence="2">The sequence shown here is derived from an EMBL/GenBank/DDBJ whole genome shotgun (WGS) entry which is preliminary data.</text>
</comment>